<evidence type="ECO:0000259" key="1">
    <source>
        <dbReference type="Pfam" id="PF00501"/>
    </source>
</evidence>
<gene>
    <name evidence="2" type="ORF">EZJ58_3457</name>
</gene>
<dbReference type="SUPFAM" id="SSF56801">
    <property type="entry name" value="Acetyl-CoA synthetase-like"/>
    <property type="match status" value="1"/>
</dbReference>
<protein>
    <submittedName>
        <fullName evidence="2">Amino acid adenylation domain-containing protein</fullName>
    </submittedName>
</protein>
<reference evidence="2 3" key="1">
    <citation type="submission" date="2019-02" db="EMBL/GenBank/DDBJ databases">
        <title>Investigation of anaerobic lignin degradation for improved lignocellulosic biofuels.</title>
        <authorList>
            <person name="Deangelis K."/>
        </authorList>
    </citation>
    <scope>NUCLEOTIDE SEQUENCE [LARGE SCALE GENOMIC DNA]</scope>
    <source>
        <strain evidence="2 3">159R</strain>
    </source>
</reference>
<evidence type="ECO:0000313" key="3">
    <source>
        <dbReference type="Proteomes" id="UP000294555"/>
    </source>
</evidence>
<dbReference type="Gene3D" id="3.40.50.12780">
    <property type="entry name" value="N-terminal domain of ligase-like"/>
    <property type="match status" value="1"/>
</dbReference>
<dbReference type="GO" id="GO:0005737">
    <property type="term" value="C:cytoplasm"/>
    <property type="evidence" value="ECO:0007669"/>
    <property type="project" value="TreeGrafter"/>
</dbReference>
<dbReference type="InterPro" id="IPR045851">
    <property type="entry name" value="AMP-bd_C_sf"/>
</dbReference>
<dbReference type="Proteomes" id="UP000294555">
    <property type="component" value="Unassembled WGS sequence"/>
</dbReference>
<dbReference type="InterPro" id="IPR000873">
    <property type="entry name" value="AMP-dep_synth/lig_dom"/>
</dbReference>
<proteinExistence type="predicted"/>
<dbReference type="Gene3D" id="3.30.300.30">
    <property type="match status" value="1"/>
</dbReference>
<dbReference type="Pfam" id="PF00501">
    <property type="entry name" value="AMP-binding"/>
    <property type="match status" value="1"/>
</dbReference>
<feature type="domain" description="AMP-dependent synthetase/ligase" evidence="1">
    <location>
        <begin position="9"/>
        <end position="409"/>
    </location>
</feature>
<sequence length="553" mass="62931">MTTLLHDGFHRSVDQYANTTAIVDEYQNRTTYRQLNRKANLISLIINEISNSCVKNNNFVGILSHVNVNGIASILGILKAKKTYVPIDPYYPAQLLISVIANLSLDILLIDRPLFDQFQQQFLHCNLKYVIVIETDAFPCLFTFKDGVMVDLPVEAMTAYACFKSIGLTQTMKPGELMESLDTTDTLSQVSDDLAYILHTSGSTGIPKGIMLSHRNAMTFVDWMQKEFRLTHNDRIISRAPLKFDLSVFDIFNTLSVGATLICYDWNKRRDISIKHRDYVALLENEKATMLYTTPSTLLTLMEKGQFLKNKNHLHTIMYAGEPFPVAKLEKLKGLAPYIAIANIYGPTETNIITYHWVQDEDLLRDSIPLGKVVDDTEIIVVNDDANKICDVNEIGELWCRGGTVTHGYINQPELTARHHILSPFHPYPVRYWRTGDYGYLDDDGKLYYKGRRDHMYKINGYRIEIGGIEAAVASLEEIHELCITISKSSDKSNIICHYSLVENARLEESSALIRLRDLIPSYMLPNLFLEYKELPKTSSGKVDRTLLNQFST</sequence>
<dbReference type="CDD" id="cd05930">
    <property type="entry name" value="A_NRPS"/>
    <property type="match status" value="1"/>
</dbReference>
<dbReference type="EMBL" id="SJOI01000001">
    <property type="protein sequence ID" value="TCL05283.1"/>
    <property type="molecule type" value="Genomic_DNA"/>
</dbReference>
<evidence type="ECO:0000313" key="2">
    <source>
        <dbReference type="EMBL" id="TCL05283.1"/>
    </source>
</evidence>
<dbReference type="InterPro" id="IPR020845">
    <property type="entry name" value="AMP-binding_CS"/>
</dbReference>
<accession>A0A4R1ND18</accession>
<name>A0A4R1ND18_9GAMM</name>
<dbReference type="GO" id="GO:0044550">
    <property type="term" value="P:secondary metabolite biosynthetic process"/>
    <property type="evidence" value="ECO:0007669"/>
    <property type="project" value="TreeGrafter"/>
</dbReference>
<keyword evidence="3" id="KW-1185">Reference proteome</keyword>
<dbReference type="AlphaFoldDB" id="A0A4R1ND18"/>
<dbReference type="PROSITE" id="PS00455">
    <property type="entry name" value="AMP_BINDING"/>
    <property type="match status" value="1"/>
</dbReference>
<dbReference type="PANTHER" id="PTHR45527">
    <property type="entry name" value="NONRIBOSOMAL PEPTIDE SYNTHETASE"/>
    <property type="match status" value="1"/>
</dbReference>
<comment type="caution">
    <text evidence="2">The sequence shown here is derived from an EMBL/GenBank/DDBJ whole genome shotgun (WGS) entry which is preliminary data.</text>
</comment>
<dbReference type="GO" id="GO:0031177">
    <property type="term" value="F:phosphopantetheine binding"/>
    <property type="evidence" value="ECO:0007669"/>
    <property type="project" value="TreeGrafter"/>
</dbReference>
<dbReference type="InterPro" id="IPR042099">
    <property type="entry name" value="ANL_N_sf"/>
</dbReference>
<organism evidence="2 3">
    <name type="scientific">Sodalis ligni</name>
    <dbReference type="NCBI Taxonomy" id="2697027"/>
    <lineage>
        <taxon>Bacteria</taxon>
        <taxon>Pseudomonadati</taxon>
        <taxon>Pseudomonadota</taxon>
        <taxon>Gammaproteobacteria</taxon>
        <taxon>Enterobacterales</taxon>
        <taxon>Bruguierivoracaceae</taxon>
        <taxon>Sodalis</taxon>
    </lineage>
</organism>
<dbReference type="GO" id="GO:0043041">
    <property type="term" value="P:amino acid activation for nonribosomal peptide biosynthetic process"/>
    <property type="evidence" value="ECO:0007669"/>
    <property type="project" value="TreeGrafter"/>
</dbReference>
<dbReference type="PANTHER" id="PTHR45527:SF1">
    <property type="entry name" value="FATTY ACID SYNTHASE"/>
    <property type="match status" value="1"/>
</dbReference>